<dbReference type="InterPro" id="IPR012312">
    <property type="entry name" value="Hemerythrin-like"/>
</dbReference>
<evidence type="ECO:0000259" key="1">
    <source>
        <dbReference type="Pfam" id="PF01814"/>
    </source>
</evidence>
<dbReference type="Pfam" id="PF01814">
    <property type="entry name" value="Hemerythrin"/>
    <property type="match status" value="1"/>
</dbReference>
<protein>
    <submittedName>
        <fullName evidence="2">Hemerythrin/HHE cation-binding motif</fullName>
    </submittedName>
</protein>
<dbReference type="PANTHER" id="PTHR35739:SF1">
    <property type="entry name" value="OS01G0861700 PROTEIN"/>
    <property type="match status" value="1"/>
</dbReference>
<proteinExistence type="predicted"/>
<organism evidence="2 3">
    <name type="scientific">Heracleum sosnowskyi</name>
    <dbReference type="NCBI Taxonomy" id="360622"/>
    <lineage>
        <taxon>Eukaryota</taxon>
        <taxon>Viridiplantae</taxon>
        <taxon>Streptophyta</taxon>
        <taxon>Embryophyta</taxon>
        <taxon>Tracheophyta</taxon>
        <taxon>Spermatophyta</taxon>
        <taxon>Magnoliopsida</taxon>
        <taxon>eudicotyledons</taxon>
        <taxon>Gunneridae</taxon>
        <taxon>Pentapetalae</taxon>
        <taxon>asterids</taxon>
        <taxon>campanulids</taxon>
        <taxon>Apiales</taxon>
        <taxon>Apiaceae</taxon>
        <taxon>Apioideae</taxon>
        <taxon>apioid superclade</taxon>
        <taxon>Tordylieae</taxon>
        <taxon>Tordyliinae</taxon>
        <taxon>Heracleum</taxon>
    </lineage>
</organism>
<reference evidence="2" key="2">
    <citation type="submission" date="2023-05" db="EMBL/GenBank/DDBJ databases">
        <authorList>
            <person name="Schelkunov M.I."/>
        </authorList>
    </citation>
    <scope>NUCLEOTIDE SEQUENCE</scope>
    <source>
        <strain evidence="2">Hsosn_3</strain>
        <tissue evidence="2">Leaf</tissue>
    </source>
</reference>
<sequence length="333" mass="37372">MGNCFQKINKSSPSSEIVPADMLKLKPLPSPLPPAITLYGPSNCPITMYIRFALSYKPVSVQFVNSNTLSDMFLDSPVLQFGSERVSGSPVTILGYLDSKFPAPAVGRRRTAAAAAAIVEVVALQHRSVTWHVERVVTWAEDLVTRKGIGRGDRKVGTTRMEVKKFGKRYGELLEVMLEHARMEERVVFPVLEKADRGLPKAANADHARDLPIMNGINEDIKAFGVLDSGNPVYLEALKNLSTRLKTLQKHCHEHFQDEERKLLPLMEAVDLNKGQQERLLEQCFEVMHGTHSHLFRFFIEGLCPQDAMHYLDLVSSSIDREKVLSMFSTILE</sequence>
<reference evidence="2" key="1">
    <citation type="submission" date="2023-02" db="EMBL/GenBank/DDBJ databases">
        <title>Genome of toxic invasive species Heracleum sosnowskyi carries increased number of genes despite the absence of recent whole-genome duplications.</title>
        <authorList>
            <person name="Schelkunov M."/>
            <person name="Shtratnikova V."/>
            <person name="Makarenko M."/>
            <person name="Klepikova A."/>
            <person name="Omelchenko D."/>
            <person name="Novikova G."/>
            <person name="Obukhova E."/>
            <person name="Bogdanov V."/>
            <person name="Penin A."/>
            <person name="Logacheva M."/>
        </authorList>
    </citation>
    <scope>NUCLEOTIDE SEQUENCE</scope>
    <source>
        <strain evidence="2">Hsosn_3</strain>
        <tissue evidence="2">Leaf</tissue>
    </source>
</reference>
<keyword evidence="3" id="KW-1185">Reference proteome</keyword>
<name>A0AAD8J4V8_9APIA</name>
<accession>A0AAD8J4V8</accession>
<dbReference type="Gene3D" id="1.20.120.520">
    <property type="entry name" value="nmb1532 protein domain like"/>
    <property type="match status" value="1"/>
</dbReference>
<gene>
    <name evidence="2" type="ORF">POM88_006446</name>
</gene>
<evidence type="ECO:0000313" key="2">
    <source>
        <dbReference type="EMBL" id="KAK1396583.1"/>
    </source>
</evidence>
<dbReference type="CDD" id="cd12108">
    <property type="entry name" value="Hr-like"/>
    <property type="match status" value="1"/>
</dbReference>
<feature type="domain" description="Hemerythrin-like" evidence="1">
    <location>
        <begin position="118"/>
        <end position="266"/>
    </location>
</feature>
<comment type="caution">
    <text evidence="2">The sequence shown here is derived from an EMBL/GenBank/DDBJ whole genome shotgun (WGS) entry which is preliminary data.</text>
</comment>
<dbReference type="PANTHER" id="PTHR35739">
    <property type="entry name" value="OS01G0861700 PROTEIN"/>
    <property type="match status" value="1"/>
</dbReference>
<dbReference type="AlphaFoldDB" id="A0AAD8J4V8"/>
<dbReference type="Proteomes" id="UP001237642">
    <property type="component" value="Unassembled WGS sequence"/>
</dbReference>
<dbReference type="InterPro" id="IPR036249">
    <property type="entry name" value="Thioredoxin-like_sf"/>
</dbReference>
<dbReference type="SUPFAM" id="SSF52833">
    <property type="entry name" value="Thioredoxin-like"/>
    <property type="match status" value="1"/>
</dbReference>
<evidence type="ECO:0000313" key="3">
    <source>
        <dbReference type="Proteomes" id="UP001237642"/>
    </source>
</evidence>
<dbReference type="EMBL" id="JAUIZM010000002">
    <property type="protein sequence ID" value="KAK1396583.1"/>
    <property type="molecule type" value="Genomic_DNA"/>
</dbReference>